<reference evidence="2" key="1">
    <citation type="submission" date="2022-03" db="EMBL/GenBank/DDBJ databases">
        <authorList>
            <person name="Alioto T."/>
            <person name="Alioto T."/>
            <person name="Gomez Garrido J."/>
        </authorList>
    </citation>
    <scope>NUCLEOTIDE SEQUENCE</scope>
</reference>
<evidence type="ECO:0000256" key="1">
    <source>
        <dbReference type="SAM" id="MobiDB-lite"/>
    </source>
</evidence>
<evidence type="ECO:0000313" key="2">
    <source>
        <dbReference type="EMBL" id="CAH2222354.1"/>
    </source>
</evidence>
<feature type="compositionally biased region" description="Basic and acidic residues" evidence="1">
    <location>
        <begin position="68"/>
        <end position="80"/>
    </location>
</feature>
<evidence type="ECO:0000313" key="3">
    <source>
        <dbReference type="Proteomes" id="UP001295444"/>
    </source>
</evidence>
<feature type="region of interest" description="Disordered" evidence="1">
    <location>
        <begin position="58"/>
        <end position="91"/>
    </location>
</feature>
<protein>
    <submittedName>
        <fullName evidence="2">Uncharacterized protein</fullName>
    </submittedName>
</protein>
<gene>
    <name evidence="2" type="ORF">PECUL_23A027908</name>
</gene>
<proteinExistence type="predicted"/>
<dbReference type="AlphaFoldDB" id="A0AAD1R2T4"/>
<dbReference type="Proteomes" id="UP001295444">
    <property type="component" value="Chromosome 01"/>
</dbReference>
<accession>A0AAD1R2T4</accession>
<feature type="non-terminal residue" evidence="2">
    <location>
        <position position="1"/>
    </location>
</feature>
<dbReference type="EMBL" id="OW240912">
    <property type="protein sequence ID" value="CAH2222354.1"/>
    <property type="molecule type" value="Genomic_DNA"/>
</dbReference>
<name>A0AAD1R2T4_PELCU</name>
<sequence>AFCSGAILWTVSVRRFRLRTAPDLCLRSSRSAWLYNAIADSTPKALAAFREQSVKTPTATISQLSDSEESHGSDWDEVPRKHPWKGDSATA</sequence>
<organism evidence="2 3">
    <name type="scientific">Pelobates cultripes</name>
    <name type="common">Western spadefoot toad</name>
    <dbReference type="NCBI Taxonomy" id="61616"/>
    <lineage>
        <taxon>Eukaryota</taxon>
        <taxon>Metazoa</taxon>
        <taxon>Chordata</taxon>
        <taxon>Craniata</taxon>
        <taxon>Vertebrata</taxon>
        <taxon>Euteleostomi</taxon>
        <taxon>Amphibia</taxon>
        <taxon>Batrachia</taxon>
        <taxon>Anura</taxon>
        <taxon>Pelobatoidea</taxon>
        <taxon>Pelobatidae</taxon>
        <taxon>Pelobates</taxon>
    </lineage>
</organism>
<feature type="non-terminal residue" evidence="2">
    <location>
        <position position="91"/>
    </location>
</feature>
<keyword evidence="3" id="KW-1185">Reference proteome</keyword>